<protein>
    <recommendedName>
        <fullName evidence="1">T6SS Phospholipase effector Tle1-like catalytic domain-containing protein</fullName>
    </recommendedName>
</protein>
<evidence type="ECO:0000313" key="3">
    <source>
        <dbReference type="Proteomes" id="UP001140562"/>
    </source>
</evidence>
<name>A0A9W8X7W5_9PLEO</name>
<sequence length="591" mass="67517">MPDSNKAWGRRLIICCDGTWQTSVSDKENIPSNVTKLVRLVKNFGTDKEDSNKKWHQIVYYDSGIGTGNLSGVESARQGGTGAGLMENVIEAYNFIVSNYEPGDEIFCFGFSRGAFTARAVSGLITDIGIIKPLDMQFFPRIYRAYMNYGAREDVKDLKNPKEKITQSDYDIKYDKNNGFRQSKYWKTLLEAEEPTFIQGPPSDDTRQIKVVGVWDTVGSLGIADVAGANLGSLRKKFGFHNTKLSRRVEHAYHAIALDERRPAFRPTLWYIDPETDSKSELKQVWFPGVHINCGGGSSDGFLEMQGDMENISVATFTWMLQCIAPYLDIDQNGFKAYLEQYKGWINKLRNNCHYVHASRQSTFTKLWNKLPDMPLIGSEPDPLADPPREEKPHTHEFDFGWGVGPIVDSYTLMYRGNGSPRARKPGHEEMEIEGQWSPIKGILTSPEPRPTGFKTHEYIHPLVHYRNTLLGKWDLDGDEYSQKKHPLAGWKRELRVEQDGYSRYWWYAPSGVENDRLPEWCILPHTAKGMNYERTWYSAAQGLNRDCSVQKDEKSAPKTVKSSPKHQAGYLEELDKKIKFDPEKLNDYEL</sequence>
<evidence type="ECO:0000313" key="2">
    <source>
        <dbReference type="EMBL" id="KAJ4343209.1"/>
    </source>
</evidence>
<dbReference type="PANTHER" id="PTHR33840">
    <property type="match status" value="1"/>
</dbReference>
<dbReference type="Pfam" id="PF09994">
    <property type="entry name" value="T6SS_Tle1-like_cat"/>
    <property type="match status" value="1"/>
</dbReference>
<comment type="caution">
    <text evidence="2">The sequence shown here is derived from an EMBL/GenBank/DDBJ whole genome shotgun (WGS) entry which is preliminary data.</text>
</comment>
<keyword evidence="3" id="KW-1185">Reference proteome</keyword>
<gene>
    <name evidence="2" type="ORF">N0V87_000431</name>
</gene>
<dbReference type="InterPro" id="IPR018712">
    <property type="entry name" value="Tle1-like_cat"/>
</dbReference>
<dbReference type="PANTHER" id="PTHR33840:SF16">
    <property type="entry name" value="DUF2235 DOMAIN-CONTAINING PROTEIN"/>
    <property type="match status" value="1"/>
</dbReference>
<reference evidence="2" key="1">
    <citation type="submission" date="2022-10" db="EMBL/GenBank/DDBJ databases">
        <title>Tapping the CABI collections for fungal endophytes: first genome assemblies for Collariella, Neodidymelliopsis, Ascochyta clinopodiicola, Didymella pomorum, Didymosphaeria variabile, Neocosmospora piperis and Neocucurbitaria cava.</title>
        <authorList>
            <person name="Hill R."/>
        </authorList>
    </citation>
    <scope>NUCLEOTIDE SEQUENCE</scope>
    <source>
        <strain evidence="2">IMI 360193</strain>
    </source>
</reference>
<proteinExistence type="predicted"/>
<feature type="domain" description="T6SS Phospholipase effector Tle1-like catalytic" evidence="1">
    <location>
        <begin position="10"/>
        <end position="322"/>
    </location>
</feature>
<dbReference type="AlphaFoldDB" id="A0A9W8X7W5"/>
<dbReference type="Proteomes" id="UP001140562">
    <property type="component" value="Unassembled WGS sequence"/>
</dbReference>
<dbReference type="OrthoDB" id="3057168at2759"/>
<accession>A0A9W8X7W5</accession>
<organism evidence="2 3">
    <name type="scientific">Didymella glomerata</name>
    <dbReference type="NCBI Taxonomy" id="749621"/>
    <lineage>
        <taxon>Eukaryota</taxon>
        <taxon>Fungi</taxon>
        <taxon>Dikarya</taxon>
        <taxon>Ascomycota</taxon>
        <taxon>Pezizomycotina</taxon>
        <taxon>Dothideomycetes</taxon>
        <taxon>Pleosporomycetidae</taxon>
        <taxon>Pleosporales</taxon>
        <taxon>Pleosporineae</taxon>
        <taxon>Didymellaceae</taxon>
        <taxon>Didymella</taxon>
    </lineage>
</organism>
<dbReference type="EMBL" id="JAPEUV010000003">
    <property type="protein sequence ID" value="KAJ4343209.1"/>
    <property type="molecule type" value="Genomic_DNA"/>
</dbReference>
<evidence type="ECO:0000259" key="1">
    <source>
        <dbReference type="Pfam" id="PF09994"/>
    </source>
</evidence>